<protein>
    <submittedName>
        <fullName evidence="1">DUF6138 family protein</fullName>
    </submittedName>
</protein>
<comment type="caution">
    <text evidence="1">The sequence shown here is derived from an EMBL/GenBank/DDBJ whole genome shotgun (WGS) entry which is preliminary data.</text>
</comment>
<sequence>MTKMSPIHAVAEEIVDVVGNWLQQNEEKQGKAMKKTVNRTSLQIGIHNLLHMRYTQDTLELFTWISDFGSAEHEGRIRPLDPPLNQEQMKNILIPLLEQGIRQKLQAYENSVLLDYRVQVSIEVQPSETLVILHEVNEQKREMLLQRIHTYIANKLKNAPYPTDPLESFFLSNHLVDPLLFPNLDTAFVMRIYERVMEINKAIPQKLKEHQGNFIRAFQHWTEEEFLPAYFHRNKPQWGRVEYTRKAGLDLASIDLKQLELALQTAILIIKYEPNYSRQNGLDILERLQELGYTKAAQVMKEGSGTLPEEVIQYKDPQIECQAHDVFSTITIRIKEEHADSYGKGLDFICALLSRGFFRSYQIKLKSSDKQFLDVPGLAKSQTHRFFANALQYEELLPKLAAYARLAMVEFEWYEDTDGEKNCMPGTYAVFGLALKNPAFFPLVEDYMQVVDDEHQSVQIAFTSALITRYGVDETTLPTIVACLLRCQDGKFTKFGPVFEEPANLEALAAIMKIQVPYEARHVAELIWGSMEKLEKKAQAAKGDLAHSFASVLSAANRKK</sequence>
<evidence type="ECO:0000313" key="2">
    <source>
        <dbReference type="Proteomes" id="UP001631969"/>
    </source>
</evidence>
<evidence type="ECO:0000313" key="1">
    <source>
        <dbReference type="EMBL" id="MFM9326819.1"/>
    </source>
</evidence>
<dbReference type="Proteomes" id="UP001631969">
    <property type="component" value="Unassembled WGS sequence"/>
</dbReference>
<organism evidence="1 2">
    <name type="scientific">Paenibacillus mesotrionivorans</name>
    <dbReference type="NCBI Taxonomy" id="3160968"/>
    <lineage>
        <taxon>Bacteria</taxon>
        <taxon>Bacillati</taxon>
        <taxon>Bacillota</taxon>
        <taxon>Bacilli</taxon>
        <taxon>Bacillales</taxon>
        <taxon>Paenibacillaceae</taxon>
        <taxon>Paenibacillus</taxon>
    </lineage>
</organism>
<accession>A0ACC7NTZ6</accession>
<dbReference type="EMBL" id="JBJURJ010000001">
    <property type="protein sequence ID" value="MFM9326819.1"/>
    <property type="molecule type" value="Genomic_DNA"/>
</dbReference>
<reference evidence="1" key="1">
    <citation type="submission" date="2024-12" db="EMBL/GenBank/DDBJ databases">
        <authorList>
            <person name="Wu N."/>
        </authorList>
    </citation>
    <scope>NUCLEOTIDE SEQUENCE</scope>
    <source>
        <strain evidence="1">P15</strain>
    </source>
</reference>
<keyword evidence="2" id="KW-1185">Reference proteome</keyword>
<name>A0ACC7NTZ6_9BACL</name>
<proteinExistence type="predicted"/>
<gene>
    <name evidence="1" type="ORF">ACI1P1_00770</name>
</gene>